<evidence type="ECO:0000256" key="3">
    <source>
        <dbReference type="ARBA" id="ARBA00022692"/>
    </source>
</evidence>
<dbReference type="EMBL" id="EF203088">
    <property type="protein sequence ID" value="ABO45338.1"/>
    <property type="molecule type" value="Genomic_DNA"/>
</dbReference>
<dbReference type="GeneID" id="4960820"/>
<dbReference type="InterPro" id="IPR006733">
    <property type="entry name" value="Baculo_ODV-E56"/>
</dbReference>
<evidence type="ECO:0000313" key="11">
    <source>
        <dbReference type="EMBL" id="ABO45338.1"/>
    </source>
</evidence>
<keyword evidence="6" id="KW-0426">Late protein</keyword>
<reference evidence="11 12" key="1">
    <citation type="journal article" date="2007" name="J. Virol.">
        <title>The genome of Gryllus bimaculatus nudivirus indicates an ancient diversification of baculovirus-related nonoccluded nudiviruses of insects.</title>
        <authorList>
            <person name="Wang Y."/>
            <person name="Kleespies R.G."/>
            <person name="Huger A.M."/>
            <person name="Jehle J.A."/>
        </authorList>
    </citation>
    <scope>NUCLEOTIDE SEQUENCE [LARGE SCALE GENOMIC DNA]</scope>
</reference>
<accession>A4L1W8</accession>
<evidence type="ECO:0000313" key="12">
    <source>
        <dbReference type="Proteomes" id="UP000203733"/>
    </source>
</evidence>
<protein>
    <submittedName>
        <fullName evidence="11">Occlusion-derived virus envelope-56 protein</fullName>
    </submittedName>
</protein>
<name>A4L1W8_9VIRU</name>
<evidence type="ECO:0000256" key="10">
    <source>
        <dbReference type="SAM" id="Phobius"/>
    </source>
</evidence>
<evidence type="ECO:0000256" key="5">
    <source>
        <dbReference type="ARBA" id="ARBA00022879"/>
    </source>
</evidence>
<comment type="subcellular location">
    <subcellularLocation>
        <location evidence="1">Virion membrane</location>
    </subcellularLocation>
</comment>
<keyword evidence="5" id="KW-0261">Viral envelope protein</keyword>
<keyword evidence="3 10" id="KW-0812">Transmembrane</keyword>
<evidence type="ECO:0000256" key="2">
    <source>
        <dbReference type="ARBA" id="ARBA00008534"/>
    </source>
</evidence>
<organism evidence="11 12">
    <name type="scientific">Gryllus bimaculatus nudivirus</name>
    <dbReference type="NCBI Taxonomy" id="432587"/>
    <lineage>
        <taxon>Viruses</taxon>
        <taxon>Viruses incertae sedis</taxon>
        <taxon>Naldaviricetes</taxon>
        <taxon>Lefavirales</taxon>
        <taxon>Nudiviridae</taxon>
        <taxon>Alphanudivirus</taxon>
        <taxon>Alphanudivirus grybimaculati</taxon>
    </lineage>
</organism>
<keyword evidence="8 10" id="KW-0472">Membrane</keyword>
<evidence type="ECO:0000256" key="8">
    <source>
        <dbReference type="ARBA" id="ARBA00023136"/>
    </source>
</evidence>
<evidence type="ECO:0000256" key="7">
    <source>
        <dbReference type="ARBA" id="ARBA00022989"/>
    </source>
</evidence>
<proteinExistence type="inferred from homology"/>
<evidence type="ECO:0000256" key="4">
    <source>
        <dbReference type="ARBA" id="ARBA00022844"/>
    </source>
</evidence>
<evidence type="ECO:0000256" key="1">
    <source>
        <dbReference type="ARBA" id="ARBA00004182"/>
    </source>
</evidence>
<dbReference type="GO" id="GO:0055036">
    <property type="term" value="C:virion membrane"/>
    <property type="evidence" value="ECO:0007669"/>
    <property type="project" value="UniProtKB-SubCell"/>
</dbReference>
<dbReference type="OrthoDB" id="9758at10239"/>
<keyword evidence="4" id="KW-0946">Virion</keyword>
<dbReference type="Pfam" id="PF04639">
    <property type="entry name" value="Baculo_E56"/>
    <property type="match status" value="1"/>
</dbReference>
<sequence>MEKVLEDVLKIGTKDTSEDLFKQIGERSTLAATNISSFKNFITKFKSLSGVTTDTVSSAKQLLQTIDSGVSPLDTAVKRLDVTKTAQGFFKLSDEQVGTINRILKEGNLDAIVRISKASVNVTSADRAAVSALVKDFPERPLKIFSDSVESNARAFPEMNGPLDALSNSAKAKVQKVESNLLKYYKPGTVIAVTVGVIVVASDWITKTMEQRTGCFAFVTINGKTSSCKISALSCSNTRNSVPCSNLSLANYYNPTLVLMRIAELSNEDQRKIDVANAANVSPNELENRLGSLMISKYEAMISVVNSMQNKPSLEYCKIFNKNIENGKIPTCRMCDTSADPVSTRYLNPDQLADNITFRCIEEPTVLSVITDAAITTGKNLFDGVTGIASGASGSLQGFGIILIIGAILVIAFIIVYNFIIKKPSTAPPFTILQSPSASSSYVQQSPPSPPLQQQFSTQLPYIPLIE</sequence>
<comment type="similarity">
    <text evidence="2">Belongs to the baculoviridae E56 family.</text>
</comment>
<gene>
    <name evidence="11" type="primary">odv-e56</name>
</gene>
<keyword evidence="9" id="KW-0325">Glycoprotein</keyword>
<dbReference type="Proteomes" id="UP000203733">
    <property type="component" value="Segment"/>
</dbReference>
<keyword evidence="7 10" id="KW-1133">Transmembrane helix</keyword>
<feature type="transmembrane region" description="Helical" evidence="10">
    <location>
        <begin position="398"/>
        <end position="420"/>
    </location>
</feature>
<evidence type="ECO:0000256" key="9">
    <source>
        <dbReference type="ARBA" id="ARBA00023180"/>
    </source>
</evidence>
<keyword evidence="12" id="KW-1185">Reference proteome</keyword>
<dbReference type="RefSeq" id="YP_001111272.1">
    <property type="nucleotide sequence ID" value="NC_009240.1"/>
</dbReference>
<dbReference type="KEGG" id="vg:4960820"/>
<evidence type="ECO:0000256" key="6">
    <source>
        <dbReference type="ARBA" id="ARBA00022921"/>
    </source>
</evidence>
<dbReference type="GO" id="GO:0019031">
    <property type="term" value="C:viral envelope"/>
    <property type="evidence" value="ECO:0007669"/>
    <property type="project" value="UniProtKB-KW"/>
</dbReference>